<dbReference type="InterPro" id="IPR005130">
    <property type="entry name" value="Ser_deHydtase-like_asu"/>
</dbReference>
<keyword evidence="5" id="KW-0312">Gluconeogenesis</keyword>
<keyword evidence="10 15" id="KW-0456">Lyase</keyword>
<evidence type="ECO:0000313" key="16">
    <source>
        <dbReference type="Proteomes" id="UP000824214"/>
    </source>
</evidence>
<organism evidence="15 16">
    <name type="scientific">Candidatus Acutalibacter ornithocaccae</name>
    <dbReference type="NCBI Taxonomy" id="2838416"/>
    <lineage>
        <taxon>Bacteria</taxon>
        <taxon>Bacillati</taxon>
        <taxon>Bacillota</taxon>
        <taxon>Clostridia</taxon>
        <taxon>Eubacteriales</taxon>
        <taxon>Acutalibacteraceae</taxon>
        <taxon>Acutalibacter</taxon>
    </lineage>
</organism>
<evidence type="ECO:0000256" key="12">
    <source>
        <dbReference type="ARBA" id="ARBA00049406"/>
    </source>
</evidence>
<dbReference type="InterPro" id="IPR029009">
    <property type="entry name" value="ASB_dom_sf"/>
</dbReference>
<dbReference type="Proteomes" id="UP000824214">
    <property type="component" value="Unassembled WGS sequence"/>
</dbReference>
<evidence type="ECO:0000259" key="13">
    <source>
        <dbReference type="Pfam" id="PF03313"/>
    </source>
</evidence>
<dbReference type="InterPro" id="IPR051318">
    <property type="entry name" value="Fe-S_L-Ser"/>
</dbReference>
<evidence type="ECO:0000256" key="8">
    <source>
        <dbReference type="ARBA" id="ARBA00023004"/>
    </source>
</evidence>
<dbReference type="AlphaFoldDB" id="A0A9D2LY90"/>
<keyword evidence="9" id="KW-0411">Iron-sulfur</keyword>
<dbReference type="Pfam" id="PF03313">
    <property type="entry name" value="SDH_alpha"/>
    <property type="match status" value="1"/>
</dbReference>
<evidence type="ECO:0000256" key="1">
    <source>
        <dbReference type="ARBA" id="ARBA00001966"/>
    </source>
</evidence>
<comment type="caution">
    <text evidence="15">The sequence shown here is derived from an EMBL/GenBank/DDBJ whole genome shotgun (WGS) entry which is preliminary data.</text>
</comment>
<comment type="pathway">
    <text evidence="2">Carbohydrate biosynthesis; gluconeogenesis.</text>
</comment>
<gene>
    <name evidence="15" type="ORF">H9942_05055</name>
</gene>
<accession>A0A9D2LY90</accession>
<dbReference type="InterPro" id="IPR005131">
    <property type="entry name" value="Ser_deHydtase_bsu"/>
</dbReference>
<comment type="catalytic activity">
    <reaction evidence="12">
        <text>L-serine = pyruvate + NH4(+)</text>
        <dbReference type="Rhea" id="RHEA:19169"/>
        <dbReference type="ChEBI" id="CHEBI:15361"/>
        <dbReference type="ChEBI" id="CHEBI:28938"/>
        <dbReference type="ChEBI" id="CHEBI:33384"/>
        <dbReference type="EC" id="4.3.1.17"/>
    </reaction>
</comment>
<dbReference type="Pfam" id="PF03315">
    <property type="entry name" value="SDH_beta"/>
    <property type="match status" value="1"/>
</dbReference>
<evidence type="ECO:0000256" key="11">
    <source>
        <dbReference type="ARBA" id="ARBA00041766"/>
    </source>
</evidence>
<evidence type="ECO:0000256" key="2">
    <source>
        <dbReference type="ARBA" id="ARBA00004742"/>
    </source>
</evidence>
<dbReference type="GO" id="GO:0003941">
    <property type="term" value="F:L-serine ammonia-lyase activity"/>
    <property type="evidence" value="ECO:0007669"/>
    <property type="project" value="UniProtKB-EC"/>
</dbReference>
<sequence>MESLRELYRIGRGPSSSHTMGPSHAATLFRRAFPQAERFQAVLYGSLAKTGKGHLTDVAIQDAFAPLPTEILWERETPEESLPHPNTMELLAFQGEEQLGRWRVFSVGGGKIEIEGQPSVAPQDVYPLSTFQEIKEYCQREGKFLWQYVEENEGPEIWDYLRDVWKQMKATVYAGLNTEGVLHGGLGVQRKAKYLVRQRHMDESPETRENRKVCAYAFAVSEENAGGGVVVTAPTCGASGVLPAVLVFKQEQLGFSDRDMLHALAAAGIVGNIIKTNASISGAECGCQAEIGSACSMAAAGLAELYHMDLDQIEYAAEVAMEHHLGLTCDPIGGLVQIPCIERNAVAAMRAINALSLANFLTYTRKISFDMVVKTMYETGRDLFSKYRETSEGGLAKMYRE</sequence>
<reference evidence="15" key="1">
    <citation type="journal article" date="2021" name="PeerJ">
        <title>Extensive microbial diversity within the chicken gut microbiome revealed by metagenomics and culture.</title>
        <authorList>
            <person name="Gilroy R."/>
            <person name="Ravi A."/>
            <person name="Getino M."/>
            <person name="Pursley I."/>
            <person name="Horton D.L."/>
            <person name="Alikhan N.F."/>
            <person name="Baker D."/>
            <person name="Gharbi K."/>
            <person name="Hall N."/>
            <person name="Watson M."/>
            <person name="Adriaenssens E.M."/>
            <person name="Foster-Nyarko E."/>
            <person name="Jarju S."/>
            <person name="Secka A."/>
            <person name="Antonio M."/>
            <person name="Oren A."/>
            <person name="Chaudhuri R.R."/>
            <person name="La Ragione R."/>
            <person name="Hildebrand F."/>
            <person name="Pallen M.J."/>
        </authorList>
    </citation>
    <scope>NUCLEOTIDE SEQUENCE</scope>
    <source>
        <strain evidence="15">ChiBcolR8-3208</strain>
    </source>
</reference>
<feature type="domain" description="Serine dehydratase beta chain" evidence="14">
    <location>
        <begin position="3"/>
        <end position="60"/>
    </location>
</feature>
<evidence type="ECO:0000313" key="15">
    <source>
        <dbReference type="EMBL" id="HJB37419.1"/>
    </source>
</evidence>
<evidence type="ECO:0000256" key="6">
    <source>
        <dbReference type="ARBA" id="ARBA00022485"/>
    </source>
</evidence>
<evidence type="ECO:0000256" key="4">
    <source>
        <dbReference type="ARBA" id="ARBA00012093"/>
    </source>
</evidence>
<keyword evidence="7" id="KW-0479">Metal-binding</keyword>
<proteinExistence type="inferred from homology"/>
<feature type="domain" description="Serine dehydratase-like alpha subunit" evidence="13">
    <location>
        <begin position="154"/>
        <end position="396"/>
    </location>
</feature>
<evidence type="ECO:0000256" key="3">
    <source>
        <dbReference type="ARBA" id="ARBA00008636"/>
    </source>
</evidence>
<keyword evidence="6" id="KW-0004">4Fe-4S</keyword>
<comment type="similarity">
    <text evidence="3">Belongs to the iron-sulfur dependent L-serine dehydratase family.</text>
</comment>
<evidence type="ECO:0000256" key="9">
    <source>
        <dbReference type="ARBA" id="ARBA00023014"/>
    </source>
</evidence>
<dbReference type="PANTHER" id="PTHR30182">
    <property type="entry name" value="L-SERINE DEHYDRATASE"/>
    <property type="match status" value="1"/>
</dbReference>
<protein>
    <recommendedName>
        <fullName evidence="4">L-serine ammonia-lyase</fullName>
        <ecNumber evidence="4">4.3.1.17</ecNumber>
    </recommendedName>
    <alternativeName>
        <fullName evidence="11">L-serine deaminase</fullName>
    </alternativeName>
</protein>
<dbReference type="GO" id="GO:0006094">
    <property type="term" value="P:gluconeogenesis"/>
    <property type="evidence" value="ECO:0007669"/>
    <property type="project" value="UniProtKB-KW"/>
</dbReference>
<evidence type="ECO:0000259" key="14">
    <source>
        <dbReference type="Pfam" id="PF03315"/>
    </source>
</evidence>
<dbReference type="EMBL" id="DWXZ01000104">
    <property type="protein sequence ID" value="HJB37419.1"/>
    <property type="molecule type" value="Genomic_DNA"/>
</dbReference>
<evidence type="ECO:0000256" key="7">
    <source>
        <dbReference type="ARBA" id="ARBA00022723"/>
    </source>
</evidence>
<keyword evidence="8" id="KW-0408">Iron</keyword>
<name>A0A9D2LY90_9FIRM</name>
<dbReference type="SUPFAM" id="SSF143548">
    <property type="entry name" value="Serine metabolism enzymes domain"/>
    <property type="match status" value="1"/>
</dbReference>
<dbReference type="GO" id="GO:0051539">
    <property type="term" value="F:4 iron, 4 sulfur cluster binding"/>
    <property type="evidence" value="ECO:0007669"/>
    <property type="project" value="UniProtKB-KW"/>
</dbReference>
<evidence type="ECO:0000256" key="10">
    <source>
        <dbReference type="ARBA" id="ARBA00023239"/>
    </source>
</evidence>
<dbReference type="Gene3D" id="3.30.1330.90">
    <property type="entry name" value="D-3-phosphoglycerate dehydrogenase, domain 3"/>
    <property type="match status" value="1"/>
</dbReference>
<dbReference type="GO" id="GO:0046872">
    <property type="term" value="F:metal ion binding"/>
    <property type="evidence" value="ECO:0007669"/>
    <property type="project" value="UniProtKB-KW"/>
</dbReference>
<dbReference type="EC" id="4.3.1.17" evidence="4"/>
<dbReference type="PANTHER" id="PTHR30182:SF1">
    <property type="entry name" value="L-SERINE DEHYDRATASE 1"/>
    <property type="match status" value="1"/>
</dbReference>
<evidence type="ECO:0000256" key="5">
    <source>
        <dbReference type="ARBA" id="ARBA00022432"/>
    </source>
</evidence>
<reference evidence="15" key="2">
    <citation type="submission" date="2021-04" db="EMBL/GenBank/DDBJ databases">
        <authorList>
            <person name="Gilroy R."/>
        </authorList>
    </citation>
    <scope>NUCLEOTIDE SEQUENCE</scope>
    <source>
        <strain evidence="15">ChiBcolR8-3208</strain>
    </source>
</reference>
<comment type="cofactor">
    <cofactor evidence="1">
        <name>[4Fe-4S] cluster</name>
        <dbReference type="ChEBI" id="CHEBI:49883"/>
    </cofactor>
</comment>